<sequence>MAKQSNTDRITQLETELASVRAEIEKMNETQKADLARLMETHEKRFEDILAAVKDIYLGGCKLSFDHTLMEWDSIPAKLLFGVESRTSPLSHSLHTRLKLGLATCTFLRVTSNQGRRGSCFLIYFKFPNIAHGYFYLL</sequence>
<keyword evidence="1" id="KW-0175">Coiled coil</keyword>
<name>A0AAV0DCW4_9ASTE</name>
<dbReference type="AlphaFoldDB" id="A0AAV0DCW4"/>
<accession>A0AAV0DCW4</accession>
<gene>
    <name evidence="2" type="ORF">CEPIT_LOCUS13082</name>
</gene>
<organism evidence="2 3">
    <name type="scientific">Cuscuta epithymum</name>
    <dbReference type="NCBI Taxonomy" id="186058"/>
    <lineage>
        <taxon>Eukaryota</taxon>
        <taxon>Viridiplantae</taxon>
        <taxon>Streptophyta</taxon>
        <taxon>Embryophyta</taxon>
        <taxon>Tracheophyta</taxon>
        <taxon>Spermatophyta</taxon>
        <taxon>Magnoliopsida</taxon>
        <taxon>eudicotyledons</taxon>
        <taxon>Gunneridae</taxon>
        <taxon>Pentapetalae</taxon>
        <taxon>asterids</taxon>
        <taxon>lamiids</taxon>
        <taxon>Solanales</taxon>
        <taxon>Convolvulaceae</taxon>
        <taxon>Cuscuteae</taxon>
        <taxon>Cuscuta</taxon>
        <taxon>Cuscuta subgen. Cuscuta</taxon>
    </lineage>
</organism>
<comment type="caution">
    <text evidence="2">The sequence shown here is derived from an EMBL/GenBank/DDBJ whole genome shotgun (WGS) entry which is preliminary data.</text>
</comment>
<dbReference type="Proteomes" id="UP001152523">
    <property type="component" value="Unassembled WGS sequence"/>
</dbReference>
<evidence type="ECO:0000313" key="2">
    <source>
        <dbReference type="EMBL" id="CAH9094971.1"/>
    </source>
</evidence>
<feature type="coiled-coil region" evidence="1">
    <location>
        <begin position="3"/>
        <end position="41"/>
    </location>
</feature>
<evidence type="ECO:0000256" key="1">
    <source>
        <dbReference type="SAM" id="Coils"/>
    </source>
</evidence>
<proteinExistence type="predicted"/>
<dbReference type="EMBL" id="CAMAPF010000083">
    <property type="protein sequence ID" value="CAH9094971.1"/>
    <property type="molecule type" value="Genomic_DNA"/>
</dbReference>
<protein>
    <submittedName>
        <fullName evidence="2">Uncharacterized protein</fullName>
    </submittedName>
</protein>
<keyword evidence="3" id="KW-1185">Reference proteome</keyword>
<evidence type="ECO:0000313" key="3">
    <source>
        <dbReference type="Proteomes" id="UP001152523"/>
    </source>
</evidence>
<reference evidence="2" key="1">
    <citation type="submission" date="2022-07" db="EMBL/GenBank/DDBJ databases">
        <authorList>
            <person name="Macas J."/>
            <person name="Novak P."/>
            <person name="Neumann P."/>
        </authorList>
    </citation>
    <scope>NUCLEOTIDE SEQUENCE</scope>
</reference>